<dbReference type="SUPFAM" id="SSF56024">
    <property type="entry name" value="Phospholipase D/nuclease"/>
    <property type="match status" value="1"/>
</dbReference>
<dbReference type="GO" id="GO:0005829">
    <property type="term" value="C:cytosol"/>
    <property type="evidence" value="ECO:0007669"/>
    <property type="project" value="TreeGrafter"/>
</dbReference>
<feature type="domain" description="Helicase C-terminal" evidence="2">
    <location>
        <begin position="433"/>
        <end position="588"/>
    </location>
</feature>
<dbReference type="Pfam" id="PF26350">
    <property type="entry name" value="DUF8090"/>
    <property type="match status" value="1"/>
</dbReference>
<dbReference type="AlphaFoldDB" id="A0A3R9ZVG8"/>
<dbReference type="InterPro" id="IPR001650">
    <property type="entry name" value="Helicase_C-like"/>
</dbReference>
<dbReference type="CDD" id="cd18799">
    <property type="entry name" value="SF2_C_EcoAI-like"/>
    <property type="match status" value="1"/>
</dbReference>
<dbReference type="InterPro" id="IPR021835">
    <property type="entry name" value="DUF3427"/>
</dbReference>
<evidence type="ECO:0000313" key="3">
    <source>
        <dbReference type="EMBL" id="RST88676.1"/>
    </source>
</evidence>
<dbReference type="GO" id="GO:0016787">
    <property type="term" value="F:hydrolase activity"/>
    <property type="evidence" value="ECO:0007669"/>
    <property type="project" value="InterPro"/>
</dbReference>
<dbReference type="InterPro" id="IPR050742">
    <property type="entry name" value="Helicase_Restrict-Modif_Enz"/>
</dbReference>
<dbReference type="Pfam" id="PF00271">
    <property type="entry name" value="Helicase_C"/>
    <property type="match status" value="1"/>
</dbReference>
<comment type="caution">
    <text evidence="3">The sequence shown here is derived from an EMBL/GenBank/DDBJ whole genome shotgun (WGS) entry which is preliminary data.</text>
</comment>
<name>A0A3R9ZVG8_9ENTE</name>
<dbReference type="Pfam" id="PF13091">
    <property type="entry name" value="PLDc_2"/>
    <property type="match status" value="1"/>
</dbReference>
<sequence>MTLLETSLKKAFIDKTTPSMMTNYDPEILINQPEQKQFLLTTLQNELDHCVTFFFSVAFVTQDGLNALKVQLADLAKKGIRGKLLTSTYLYFNSPETFESLLTIPNLEVRLSTKKGFHAKGYLFQQADYHTLIVGSSNLTMNALKLNYEWNIRLTSYDNGEIIHQVHHHMDSEWEQATLLSEQWLISYRKNYALYQTKHPTPTNSDLVEEITPYIAPNKMQKEALGNLKKIREEGNKKALVISATGTGKTYLAAFDTLQYQPKRFLFIVHREQILQAAKKSFQKIIGGPDSDFGILSGHQKQVQAKYLFATIQTISKNETMNSFDPTYFDYILIDEVHKSGASSYTRIIDYFQPNFLLGMTATPERSDQFNIFELFDYTVAYEIRLQDALEENMLCPFHYFGVTDYEKNGELISETTDLQYLVNHERVDFLLEKIQYYGCFNNQPKGLVFCSRVKEAEALAKAFNDRGLPSRALDGSHSIVEREEVVSLLEKGDLHYIFTVDVFNEGIDIPSVNQVVLLRNTQSSIIFIQQLGRGLRKYPNKKFVTVIDFIGNYKNNYLIPTALSGDKSLNKNNLRKDTFDTTYISGLSAINFEHIAKDRIFKSIDTASLDSMRELRAIYFTLKNRINRIPMLYDFYQYELVDPVVLAQKCKNYPAFLTKIGESQLQLSKAEQAMLTFLSVELLPGQRKQELVLLKLLLKTPEQVTEKQIKELFNQHHLLANEDTIESVLSTLSIDFYAGGIKTSYQDSALITKDGKLTPTFKKARENPEFVHHVKDIIKTALHRSQDMYPDCPLTIEGKYRRRDVLRMLNCSKQMVDQNIGGYTYQGQEFVIFVTLEKGEDFKGSLVHYEDAILDPQTILWFTKAPRTLESPEVRFLKEHGQTANIHFFVKKKDDHGIDFYYLGKVKPKLDTIQQVTRKTIEGKQRSLVKMKLHLEKAINHQLYHFLTH</sequence>
<dbReference type="OrthoDB" id="9802848at2"/>
<organism evidence="3 4">
    <name type="scientific">Vagococcus humatus</name>
    <dbReference type="NCBI Taxonomy" id="1889241"/>
    <lineage>
        <taxon>Bacteria</taxon>
        <taxon>Bacillati</taxon>
        <taxon>Bacillota</taxon>
        <taxon>Bacilli</taxon>
        <taxon>Lactobacillales</taxon>
        <taxon>Enterococcaceae</taxon>
        <taxon>Vagococcus</taxon>
    </lineage>
</organism>
<accession>A0A3R9ZVG8</accession>
<dbReference type="GO" id="GO:0005524">
    <property type="term" value="F:ATP binding"/>
    <property type="evidence" value="ECO:0007669"/>
    <property type="project" value="InterPro"/>
</dbReference>
<dbReference type="PROSITE" id="PS51194">
    <property type="entry name" value="HELICASE_CTER"/>
    <property type="match status" value="1"/>
</dbReference>
<dbReference type="InterPro" id="IPR027417">
    <property type="entry name" value="P-loop_NTPase"/>
</dbReference>
<protein>
    <submittedName>
        <fullName evidence="3">DUF3427 domain-containing protein</fullName>
    </submittedName>
</protein>
<dbReference type="InterPro" id="IPR025202">
    <property type="entry name" value="PLD-like_dom"/>
</dbReference>
<dbReference type="PANTHER" id="PTHR47396:SF1">
    <property type="entry name" value="ATP-DEPENDENT HELICASE IRC3-RELATED"/>
    <property type="match status" value="1"/>
</dbReference>
<evidence type="ECO:0000259" key="2">
    <source>
        <dbReference type="PROSITE" id="PS51194"/>
    </source>
</evidence>
<evidence type="ECO:0000259" key="1">
    <source>
        <dbReference type="PROSITE" id="PS51192"/>
    </source>
</evidence>
<dbReference type="Pfam" id="PF11907">
    <property type="entry name" value="DUF3427"/>
    <property type="match status" value="1"/>
</dbReference>
<dbReference type="InterPro" id="IPR014001">
    <property type="entry name" value="Helicase_ATP-bd"/>
</dbReference>
<feature type="domain" description="Helicase ATP-binding" evidence="1">
    <location>
        <begin position="230"/>
        <end position="382"/>
    </location>
</feature>
<dbReference type="CDD" id="cd09204">
    <property type="entry name" value="PLDc_N_DEXD_b2"/>
    <property type="match status" value="1"/>
</dbReference>
<dbReference type="InterPro" id="IPR058403">
    <property type="entry name" value="DUF8090"/>
</dbReference>
<dbReference type="PROSITE" id="PS51192">
    <property type="entry name" value="HELICASE_ATP_BIND_1"/>
    <property type="match status" value="1"/>
</dbReference>
<proteinExistence type="predicted"/>
<dbReference type="Gene3D" id="3.40.50.300">
    <property type="entry name" value="P-loop containing nucleotide triphosphate hydrolases"/>
    <property type="match status" value="2"/>
</dbReference>
<dbReference type="CDD" id="cd18032">
    <property type="entry name" value="DEXHc_RE_I_III_res"/>
    <property type="match status" value="1"/>
</dbReference>
<dbReference type="GO" id="GO:0003677">
    <property type="term" value="F:DNA binding"/>
    <property type="evidence" value="ECO:0007669"/>
    <property type="project" value="InterPro"/>
</dbReference>
<dbReference type="RefSeq" id="WP_125943981.1">
    <property type="nucleotide sequence ID" value="NZ_PXZH01000007.1"/>
</dbReference>
<dbReference type="Proteomes" id="UP000277864">
    <property type="component" value="Unassembled WGS sequence"/>
</dbReference>
<dbReference type="SUPFAM" id="SSF52540">
    <property type="entry name" value="P-loop containing nucleoside triphosphate hydrolases"/>
    <property type="match status" value="1"/>
</dbReference>
<dbReference type="PANTHER" id="PTHR47396">
    <property type="entry name" value="TYPE I RESTRICTION ENZYME ECOKI R PROTEIN"/>
    <property type="match status" value="1"/>
</dbReference>
<evidence type="ECO:0000313" key="4">
    <source>
        <dbReference type="Proteomes" id="UP000277864"/>
    </source>
</evidence>
<gene>
    <name evidence="3" type="ORF">C7P63_09825</name>
</gene>
<dbReference type="Pfam" id="PF04851">
    <property type="entry name" value="ResIII"/>
    <property type="match status" value="1"/>
</dbReference>
<dbReference type="SMART" id="SM00490">
    <property type="entry name" value="HELICc"/>
    <property type="match status" value="1"/>
</dbReference>
<dbReference type="InterPro" id="IPR006935">
    <property type="entry name" value="Helicase/UvrB_N"/>
</dbReference>
<dbReference type="EMBL" id="PXZH01000007">
    <property type="protein sequence ID" value="RST88676.1"/>
    <property type="molecule type" value="Genomic_DNA"/>
</dbReference>
<reference evidence="3 4" key="1">
    <citation type="submission" date="2018-03" db="EMBL/GenBank/DDBJ databases">
        <authorList>
            <person name="Gulvik C.A."/>
        </authorList>
    </citation>
    <scope>NUCLEOTIDE SEQUENCE [LARGE SCALE GENOMIC DNA]</scope>
    <source>
        <strain evidence="3 4">JCM 31581</strain>
    </source>
</reference>
<dbReference type="Gene3D" id="3.30.870.10">
    <property type="entry name" value="Endonuclease Chain A"/>
    <property type="match status" value="1"/>
</dbReference>
<keyword evidence="4" id="KW-1185">Reference proteome</keyword>
<dbReference type="SMART" id="SM00487">
    <property type="entry name" value="DEXDc"/>
    <property type="match status" value="1"/>
</dbReference>